<dbReference type="InterPro" id="IPR020845">
    <property type="entry name" value="AMP-binding_CS"/>
</dbReference>
<keyword evidence="3" id="KW-0276">Fatty acid metabolism</keyword>
<gene>
    <name evidence="7" type="ORF">IW254_001060</name>
</gene>
<keyword evidence="4" id="KW-0443">Lipid metabolism</keyword>
<comment type="similarity">
    <text evidence="1">Belongs to the ATP-dependent AMP-binding enzyme family.</text>
</comment>
<protein>
    <recommendedName>
        <fullName evidence="5">Acyl-CoA synthetase</fullName>
    </recommendedName>
</protein>
<keyword evidence="2 7" id="KW-0436">Ligase</keyword>
<name>A0A931E1L0_9CORY</name>
<dbReference type="Gene3D" id="3.40.50.12780">
    <property type="entry name" value="N-terminal domain of ligase-like"/>
    <property type="match status" value="1"/>
</dbReference>
<dbReference type="AlphaFoldDB" id="A0A931E1L0"/>
<dbReference type="InterPro" id="IPR000873">
    <property type="entry name" value="AMP-dep_synth/lig_dom"/>
</dbReference>
<dbReference type="GO" id="GO:0016020">
    <property type="term" value="C:membrane"/>
    <property type="evidence" value="ECO:0007669"/>
    <property type="project" value="TreeGrafter"/>
</dbReference>
<dbReference type="Proteomes" id="UP000658613">
    <property type="component" value="Unassembled WGS sequence"/>
</dbReference>
<dbReference type="Pfam" id="PF23562">
    <property type="entry name" value="AMP-binding_C_3"/>
    <property type="match status" value="1"/>
</dbReference>
<dbReference type="SUPFAM" id="SSF56801">
    <property type="entry name" value="Acetyl-CoA synthetase-like"/>
    <property type="match status" value="1"/>
</dbReference>
<dbReference type="PROSITE" id="PS00455">
    <property type="entry name" value="AMP_BINDING"/>
    <property type="match status" value="1"/>
</dbReference>
<evidence type="ECO:0000256" key="3">
    <source>
        <dbReference type="ARBA" id="ARBA00022832"/>
    </source>
</evidence>
<accession>A0A931E1L0</accession>
<dbReference type="CDD" id="cd05907">
    <property type="entry name" value="VL_LC_FACS_like"/>
    <property type="match status" value="1"/>
</dbReference>
<evidence type="ECO:0000256" key="4">
    <source>
        <dbReference type="ARBA" id="ARBA00023098"/>
    </source>
</evidence>
<evidence type="ECO:0000313" key="8">
    <source>
        <dbReference type="Proteomes" id="UP000658613"/>
    </source>
</evidence>
<reference evidence="7" key="1">
    <citation type="submission" date="2020-11" db="EMBL/GenBank/DDBJ databases">
        <title>Sequencing the genomes of 1000 actinobacteria strains.</title>
        <authorList>
            <person name="Klenk H.-P."/>
        </authorList>
    </citation>
    <scope>NUCLEOTIDE SEQUENCE</scope>
    <source>
        <strain evidence="7">DSM 45632</strain>
    </source>
</reference>
<dbReference type="InterPro" id="IPR042099">
    <property type="entry name" value="ANL_N_sf"/>
</dbReference>
<evidence type="ECO:0000313" key="7">
    <source>
        <dbReference type="EMBL" id="MBG6122091.1"/>
    </source>
</evidence>
<evidence type="ECO:0000256" key="1">
    <source>
        <dbReference type="ARBA" id="ARBA00006432"/>
    </source>
</evidence>
<feature type="domain" description="AMP-dependent synthetase/ligase" evidence="6">
    <location>
        <begin position="32"/>
        <end position="447"/>
    </location>
</feature>
<evidence type="ECO:0000256" key="2">
    <source>
        <dbReference type="ARBA" id="ARBA00022598"/>
    </source>
</evidence>
<dbReference type="Pfam" id="PF00501">
    <property type="entry name" value="AMP-binding"/>
    <property type="match status" value="1"/>
</dbReference>
<keyword evidence="8" id="KW-1185">Reference proteome</keyword>
<comment type="caution">
    <text evidence="7">The sequence shown here is derived from an EMBL/GenBank/DDBJ whole genome shotgun (WGS) entry which is preliminary data.</text>
</comment>
<dbReference type="EMBL" id="JADOUE010000001">
    <property type="protein sequence ID" value="MBG6122091.1"/>
    <property type="molecule type" value="Genomic_DNA"/>
</dbReference>
<dbReference type="RefSeq" id="WP_196824544.1">
    <property type="nucleotide sequence ID" value="NZ_CP046980.1"/>
</dbReference>
<sequence>MSETTSLATEPYTTPAGFTLAPEDNCLTITLRKCEEFPDRPFLSHPEAFDWKEVTGKEFAQLIRDVAKGIVANGIEQNDRVALMAESSFEWTVMDFAIWAAGAASVPIYPSSSASQVQWIVEDSGAKLAIADEGANQSLFTNLVVGENGHAPLYDSPTQLQRVLSFSKGAIETLIDDGKDVDDAIIDERIKAIKHDDLASLVYTSGTTGKPKGCILTHLVWAHQAMALLTNPIGSIANTHPGARYMTVLPLAHVLARSVELAWALGAGHQAHWSNTSTIPLAFQRFQPQMILGVPRIFEKVRDGAYNKAADGSSFSARVFLEAEKTAIEYSKALDTDKGPGVVLKARRALFDKLVYSKLREAMGNHAEFAISGGSAISTNLLHFFRGLGLPIYEGYGLTETAAAAAVNCPGHTKIGTVGRPNNGYSVKIADDGEICFKGDGVFLGYWNNPEATAEAIKDGWFHTGDLGTVDEEGYVTITGRKKDLIVTAGGKNISPGPMEDILRSHPLISQAIIIGDDKKYVTVLITLDEDELRRWKKTNNIPEDMAVSELIKKSADLRTEIQFAVNEANQTVSNAEQIKKFRVLPRDLSEEEGEITPTLKVKRNVVQEHFSKQIDRLYR</sequence>
<evidence type="ECO:0000259" key="6">
    <source>
        <dbReference type="Pfam" id="PF00501"/>
    </source>
</evidence>
<dbReference type="PANTHER" id="PTHR43272">
    <property type="entry name" value="LONG-CHAIN-FATTY-ACID--COA LIGASE"/>
    <property type="match status" value="1"/>
</dbReference>
<dbReference type="PANTHER" id="PTHR43272:SF32">
    <property type="entry name" value="AMP-DEPENDENT SYNTHETASE_LIGASE DOMAIN-CONTAINING PROTEIN"/>
    <property type="match status" value="1"/>
</dbReference>
<evidence type="ECO:0000256" key="5">
    <source>
        <dbReference type="ARBA" id="ARBA00032875"/>
    </source>
</evidence>
<organism evidence="7 8">
    <name type="scientific">Corynebacterium aquatimens</name>
    <dbReference type="NCBI Taxonomy" id="1190508"/>
    <lineage>
        <taxon>Bacteria</taxon>
        <taxon>Bacillati</taxon>
        <taxon>Actinomycetota</taxon>
        <taxon>Actinomycetes</taxon>
        <taxon>Mycobacteriales</taxon>
        <taxon>Corynebacteriaceae</taxon>
        <taxon>Corynebacterium</taxon>
    </lineage>
</organism>
<dbReference type="GO" id="GO:0004467">
    <property type="term" value="F:long-chain fatty acid-CoA ligase activity"/>
    <property type="evidence" value="ECO:0007669"/>
    <property type="project" value="TreeGrafter"/>
</dbReference>
<proteinExistence type="inferred from homology"/>